<keyword evidence="2" id="KW-1185">Reference proteome</keyword>
<sequence>MGLVTGILTLPFAPVRGIGWVLDKAVKAAEDEYYDPAPVQEALVNLERARDEGDVDDEEFARQEEALLHRLEEIRNYQLRQEGQGGQGGEPGLW</sequence>
<dbReference type="AlphaFoldDB" id="A0A9X1PVV0"/>
<comment type="caution">
    <text evidence="1">The sequence shown here is derived from an EMBL/GenBank/DDBJ whole genome shotgun (WGS) entry which is preliminary data.</text>
</comment>
<reference evidence="1" key="1">
    <citation type="submission" date="2022-01" db="EMBL/GenBank/DDBJ databases">
        <title>Draft Genome Sequences of Seven Type Strains of the Genus Streptomyces.</title>
        <authorList>
            <person name="Aziz S."/>
            <person name="Coretto E."/>
            <person name="Chronakova A."/>
            <person name="Sproer C."/>
            <person name="Huber K."/>
            <person name="Nouioui I."/>
            <person name="Gross H."/>
        </authorList>
    </citation>
    <scope>NUCLEOTIDE SEQUENCE</scope>
    <source>
        <strain evidence="1">DSM 103493</strain>
    </source>
</reference>
<name>A0A9X1PVV0_STRM4</name>
<protein>
    <submittedName>
        <fullName evidence="1">Gas vesicle protein GvpG</fullName>
    </submittedName>
</protein>
<accession>A0A9X1PVV0</accession>
<proteinExistence type="predicted"/>
<evidence type="ECO:0000313" key="1">
    <source>
        <dbReference type="EMBL" id="MCF1594397.1"/>
    </source>
</evidence>
<dbReference type="EMBL" id="JAKEIP010000036">
    <property type="protein sequence ID" value="MCF1594397.1"/>
    <property type="molecule type" value="Genomic_DNA"/>
</dbReference>
<gene>
    <name evidence="1" type="ORF">L0P92_12580</name>
</gene>
<evidence type="ECO:0000313" key="2">
    <source>
        <dbReference type="Proteomes" id="UP001139384"/>
    </source>
</evidence>
<dbReference type="InterPro" id="IPR007804">
    <property type="entry name" value="GvpG"/>
</dbReference>
<dbReference type="Proteomes" id="UP001139384">
    <property type="component" value="Unassembled WGS sequence"/>
</dbReference>
<dbReference type="Pfam" id="PF05120">
    <property type="entry name" value="GvpG"/>
    <property type="match status" value="1"/>
</dbReference>
<organism evidence="1 2">
    <name type="scientific">Streptomyces muensis</name>
    <dbReference type="NCBI Taxonomy" id="1077944"/>
    <lineage>
        <taxon>Bacteria</taxon>
        <taxon>Bacillati</taxon>
        <taxon>Actinomycetota</taxon>
        <taxon>Actinomycetes</taxon>
        <taxon>Kitasatosporales</taxon>
        <taxon>Streptomycetaceae</taxon>
        <taxon>Streptomyces</taxon>
    </lineage>
</organism>
<dbReference type="RefSeq" id="WP_234762651.1">
    <property type="nucleotide sequence ID" value="NZ_JAKEIP010000036.1"/>
</dbReference>